<dbReference type="AlphaFoldDB" id="A0A090T7Z4"/>
<gene>
    <name evidence="5" type="ORF">JCM19240_3728</name>
</gene>
<dbReference type="CDD" id="cd17546">
    <property type="entry name" value="REC_hyHK_CKI1_RcsC-like"/>
    <property type="match status" value="1"/>
</dbReference>
<evidence type="ECO:0000256" key="3">
    <source>
        <dbReference type="PROSITE-ProRule" id="PRU00169"/>
    </source>
</evidence>
<sequence>MVEDNKVNQQIVSLNLKKLAIDFVIANNGQEAIDIYQHQHDSIGLILMDCMMPVLDGFEATKAIRDYEKNEGIKQTHIIALTASVLDDDIKRCYDSGMDDYLPKPFKRDILMEKLDARIQAS</sequence>
<dbReference type="PANTHER" id="PTHR45339:SF1">
    <property type="entry name" value="HYBRID SIGNAL TRANSDUCTION HISTIDINE KINASE J"/>
    <property type="match status" value="1"/>
</dbReference>
<evidence type="ECO:0000313" key="5">
    <source>
        <dbReference type="EMBL" id="GAL35358.1"/>
    </source>
</evidence>
<keyword evidence="6" id="KW-1185">Reference proteome</keyword>
<keyword evidence="1 3" id="KW-0597">Phosphoprotein</keyword>
<evidence type="ECO:0000259" key="4">
    <source>
        <dbReference type="PROSITE" id="PS50110"/>
    </source>
</evidence>
<protein>
    <submittedName>
        <fullName evidence="5">CheY-like receiver</fullName>
    </submittedName>
</protein>
<keyword evidence="2" id="KW-0902">Two-component regulatory system</keyword>
<reference evidence="5 6" key="1">
    <citation type="submission" date="2014-09" db="EMBL/GenBank/DDBJ databases">
        <title>Vibrio maritimus JCM 19240. (C210) whole genome shotgun sequence.</title>
        <authorList>
            <person name="Sawabe T."/>
            <person name="Meirelles P."/>
            <person name="Nakanishi M."/>
            <person name="Sayaka M."/>
            <person name="Hattori M."/>
            <person name="Ohkuma M."/>
        </authorList>
    </citation>
    <scope>NUCLEOTIDE SEQUENCE [LARGE SCALE GENOMIC DNA]</scope>
    <source>
        <strain evidence="5 6">JCM 19240</strain>
    </source>
</reference>
<dbReference type="Pfam" id="PF00072">
    <property type="entry name" value="Response_reg"/>
    <property type="match status" value="1"/>
</dbReference>
<dbReference type="InterPro" id="IPR011006">
    <property type="entry name" value="CheY-like_superfamily"/>
</dbReference>
<comment type="caution">
    <text evidence="5">The sequence shown here is derived from an EMBL/GenBank/DDBJ whole genome shotgun (WGS) entry which is preliminary data.</text>
</comment>
<name>A0A090T7Z4_9VIBR</name>
<dbReference type="SUPFAM" id="SSF52172">
    <property type="entry name" value="CheY-like"/>
    <property type="match status" value="1"/>
</dbReference>
<evidence type="ECO:0000256" key="1">
    <source>
        <dbReference type="ARBA" id="ARBA00022553"/>
    </source>
</evidence>
<evidence type="ECO:0000256" key="2">
    <source>
        <dbReference type="ARBA" id="ARBA00023012"/>
    </source>
</evidence>
<dbReference type="InterPro" id="IPR001789">
    <property type="entry name" value="Sig_transdc_resp-reg_receiver"/>
</dbReference>
<organism evidence="5 6">
    <name type="scientific">Vibrio maritimus</name>
    <dbReference type="NCBI Taxonomy" id="990268"/>
    <lineage>
        <taxon>Bacteria</taxon>
        <taxon>Pseudomonadati</taxon>
        <taxon>Pseudomonadota</taxon>
        <taxon>Gammaproteobacteria</taxon>
        <taxon>Vibrionales</taxon>
        <taxon>Vibrionaceae</taxon>
        <taxon>Vibrio</taxon>
    </lineage>
</organism>
<evidence type="ECO:0000313" key="6">
    <source>
        <dbReference type="Proteomes" id="UP000029224"/>
    </source>
</evidence>
<dbReference type="PANTHER" id="PTHR45339">
    <property type="entry name" value="HYBRID SIGNAL TRANSDUCTION HISTIDINE KINASE J"/>
    <property type="match status" value="1"/>
</dbReference>
<dbReference type="Proteomes" id="UP000029224">
    <property type="component" value="Unassembled WGS sequence"/>
</dbReference>
<feature type="domain" description="Response regulatory" evidence="4">
    <location>
        <begin position="1"/>
        <end position="119"/>
    </location>
</feature>
<dbReference type="Gene3D" id="3.40.50.2300">
    <property type="match status" value="1"/>
</dbReference>
<dbReference type="EMBL" id="BBMT01000006">
    <property type="protein sequence ID" value="GAL35358.1"/>
    <property type="molecule type" value="Genomic_DNA"/>
</dbReference>
<dbReference type="PROSITE" id="PS50110">
    <property type="entry name" value="RESPONSE_REGULATORY"/>
    <property type="match status" value="1"/>
</dbReference>
<feature type="modified residue" description="4-aspartylphosphate" evidence="3">
    <location>
        <position position="49"/>
    </location>
</feature>
<accession>A0A090T7Z4</accession>
<dbReference type="GO" id="GO:0000160">
    <property type="term" value="P:phosphorelay signal transduction system"/>
    <property type="evidence" value="ECO:0007669"/>
    <property type="project" value="UniProtKB-KW"/>
</dbReference>
<dbReference type="SMART" id="SM00448">
    <property type="entry name" value="REC"/>
    <property type="match status" value="1"/>
</dbReference>
<reference evidence="5 6" key="2">
    <citation type="submission" date="2014-09" db="EMBL/GenBank/DDBJ databases">
        <authorList>
            <consortium name="NBRP consortium"/>
            <person name="Sawabe T."/>
            <person name="Meirelles P."/>
            <person name="Nakanishi M."/>
            <person name="Sayaka M."/>
            <person name="Hattori M."/>
            <person name="Ohkuma M."/>
        </authorList>
    </citation>
    <scope>NUCLEOTIDE SEQUENCE [LARGE SCALE GENOMIC DNA]</scope>
    <source>
        <strain evidence="5 6">JCM 19240</strain>
    </source>
</reference>
<proteinExistence type="predicted"/>